<dbReference type="SUPFAM" id="SSF46785">
    <property type="entry name" value="Winged helix' DNA-binding domain"/>
    <property type="match status" value="1"/>
</dbReference>
<evidence type="ECO:0000256" key="2">
    <source>
        <dbReference type="ARBA" id="ARBA00023125"/>
    </source>
</evidence>
<evidence type="ECO:0000256" key="3">
    <source>
        <dbReference type="ARBA" id="ARBA00023163"/>
    </source>
</evidence>
<sequence>MLSEERQSLILERLRTKRAVTVQELVQDLDSSAATIRRDLTELHQKGLLQKVHGGAVSCDVDYFTTEPDMSTKANLFTDEKTAIAQAAATLIEEHDFVFIDAGTTTEMMLPFVNAKNVTFVTNGTSHAAALAARYRRVILLGGQVKAVTGAIIGDTALQQLDVFNFTKGFFGTNGVSIKGGFSTPDPAEAAIKAKAIHKCHRAYVLCDSSKFDKISSVTFASLESATIITTKVKGAYHNYTEIKEVEP</sequence>
<dbReference type="InterPro" id="IPR036390">
    <property type="entry name" value="WH_DNA-bd_sf"/>
</dbReference>
<dbReference type="RefSeq" id="WP_156704847.1">
    <property type="nucleotide sequence ID" value="NZ_CACRUX010000050.1"/>
</dbReference>
<proteinExistence type="predicted"/>
<dbReference type="SMART" id="SM01134">
    <property type="entry name" value="DeoRC"/>
    <property type="match status" value="1"/>
</dbReference>
<accession>A0A6N3C597</accession>
<keyword evidence="3" id="KW-0804">Transcription</keyword>
<dbReference type="PROSITE" id="PS51000">
    <property type="entry name" value="HTH_DEOR_2"/>
    <property type="match status" value="1"/>
</dbReference>
<keyword evidence="2" id="KW-0238">DNA-binding</keyword>
<dbReference type="Pfam" id="PF00455">
    <property type="entry name" value="DeoRC"/>
    <property type="match status" value="1"/>
</dbReference>
<protein>
    <submittedName>
        <fullName evidence="5">Lactose phosphotransferase system repressor</fullName>
    </submittedName>
</protein>
<keyword evidence="5" id="KW-0808">Transferase</keyword>
<dbReference type="SMART" id="SM00420">
    <property type="entry name" value="HTH_DEOR"/>
    <property type="match status" value="1"/>
</dbReference>
<dbReference type="PRINTS" id="PR00037">
    <property type="entry name" value="HTHLACR"/>
</dbReference>
<evidence type="ECO:0000259" key="4">
    <source>
        <dbReference type="PROSITE" id="PS51000"/>
    </source>
</evidence>
<gene>
    <name evidence="5" type="primary">lacR</name>
    <name evidence="5" type="ORF">VRLFYP33_00100</name>
</gene>
<dbReference type="InterPro" id="IPR018356">
    <property type="entry name" value="Tscrpt_reg_HTH_DeoR_CS"/>
</dbReference>
<dbReference type="GO" id="GO:0003700">
    <property type="term" value="F:DNA-binding transcription factor activity"/>
    <property type="evidence" value="ECO:0007669"/>
    <property type="project" value="InterPro"/>
</dbReference>
<dbReference type="InterPro" id="IPR036388">
    <property type="entry name" value="WH-like_DNA-bd_sf"/>
</dbReference>
<dbReference type="PANTHER" id="PTHR30363">
    <property type="entry name" value="HTH-TYPE TRANSCRIPTIONAL REGULATOR SRLR-RELATED"/>
    <property type="match status" value="1"/>
</dbReference>
<dbReference type="Gene3D" id="1.10.10.10">
    <property type="entry name" value="Winged helix-like DNA-binding domain superfamily/Winged helix DNA-binding domain"/>
    <property type="match status" value="1"/>
</dbReference>
<evidence type="ECO:0000313" key="5">
    <source>
        <dbReference type="EMBL" id="VYU11192.1"/>
    </source>
</evidence>
<dbReference type="GO" id="GO:0016740">
    <property type="term" value="F:transferase activity"/>
    <property type="evidence" value="ECO:0007669"/>
    <property type="project" value="UniProtKB-KW"/>
</dbReference>
<keyword evidence="1" id="KW-0805">Transcription regulation</keyword>
<dbReference type="Pfam" id="PF08220">
    <property type="entry name" value="HTH_DeoR"/>
    <property type="match status" value="1"/>
</dbReference>
<dbReference type="PANTHER" id="PTHR30363:SF56">
    <property type="entry name" value="TRANSCRIPTIONAL REGULATOR, DEOR FAMILY"/>
    <property type="match status" value="1"/>
</dbReference>
<dbReference type="SUPFAM" id="SSF100950">
    <property type="entry name" value="NagB/RpiA/CoA transferase-like"/>
    <property type="match status" value="1"/>
</dbReference>
<name>A0A6N3C597_9FIRM</name>
<dbReference type="GO" id="GO:0003677">
    <property type="term" value="F:DNA binding"/>
    <property type="evidence" value="ECO:0007669"/>
    <property type="project" value="UniProtKB-KW"/>
</dbReference>
<dbReference type="Gene3D" id="3.40.50.1360">
    <property type="match status" value="1"/>
</dbReference>
<organism evidence="5">
    <name type="scientific">Veillonella ratti</name>
    <dbReference type="NCBI Taxonomy" id="103892"/>
    <lineage>
        <taxon>Bacteria</taxon>
        <taxon>Bacillati</taxon>
        <taxon>Bacillota</taxon>
        <taxon>Negativicutes</taxon>
        <taxon>Veillonellales</taxon>
        <taxon>Veillonellaceae</taxon>
        <taxon>Veillonella</taxon>
    </lineage>
</organism>
<dbReference type="InterPro" id="IPR001034">
    <property type="entry name" value="DeoR_HTH"/>
</dbReference>
<evidence type="ECO:0000256" key="1">
    <source>
        <dbReference type="ARBA" id="ARBA00023015"/>
    </source>
</evidence>
<dbReference type="PROSITE" id="PS00894">
    <property type="entry name" value="HTH_DEOR_1"/>
    <property type="match status" value="1"/>
</dbReference>
<dbReference type="InterPro" id="IPR014036">
    <property type="entry name" value="DeoR-like_C"/>
</dbReference>
<reference evidence="5" key="1">
    <citation type="submission" date="2019-11" db="EMBL/GenBank/DDBJ databases">
        <authorList>
            <person name="Feng L."/>
        </authorList>
    </citation>
    <scope>NUCLEOTIDE SEQUENCE</scope>
    <source>
        <strain evidence="5">VrattiLFYP33</strain>
    </source>
</reference>
<feature type="domain" description="HTH deoR-type" evidence="4">
    <location>
        <begin position="3"/>
        <end position="58"/>
    </location>
</feature>
<dbReference type="EMBL" id="CACRUX010000050">
    <property type="protein sequence ID" value="VYU11192.1"/>
    <property type="molecule type" value="Genomic_DNA"/>
</dbReference>
<dbReference type="InterPro" id="IPR050313">
    <property type="entry name" value="Carb_Metab_HTH_regulators"/>
</dbReference>
<dbReference type="InterPro" id="IPR037171">
    <property type="entry name" value="NagB/RpiA_transferase-like"/>
</dbReference>
<dbReference type="AlphaFoldDB" id="A0A6N3C597"/>